<proteinExistence type="predicted"/>
<feature type="compositionally biased region" description="Basic and acidic residues" evidence="1">
    <location>
        <begin position="102"/>
        <end position="126"/>
    </location>
</feature>
<name>A0ABN8HT46_9NEOP</name>
<accession>A0ABN8HT46</accession>
<feature type="non-terminal residue" evidence="2">
    <location>
        <position position="1"/>
    </location>
</feature>
<sequence length="163" mass="18261">MQSNEEASQCGDNRVPFSEGHCCRVAINCPIPRPPPPSLAPQLQAPRDTGDIIHFRPFTPPEWKAAKTNLYFHPALSYLDLYIDENKDYEPLCRSHEQLVQDARGAEYREGTKRSRRSGEAREVKRPSPCPIAAAAPQHSADARHSALVGTNPEQPDKSLKMY</sequence>
<evidence type="ECO:0000256" key="1">
    <source>
        <dbReference type="SAM" id="MobiDB-lite"/>
    </source>
</evidence>
<dbReference type="Proteomes" id="UP000837857">
    <property type="component" value="Chromosome 12"/>
</dbReference>
<feature type="region of interest" description="Disordered" evidence="1">
    <location>
        <begin position="102"/>
        <end position="163"/>
    </location>
</feature>
<evidence type="ECO:0000313" key="2">
    <source>
        <dbReference type="EMBL" id="CAH2040068.1"/>
    </source>
</evidence>
<organism evidence="2 3">
    <name type="scientific">Iphiclides podalirius</name>
    <name type="common">scarce swallowtail</name>
    <dbReference type="NCBI Taxonomy" id="110791"/>
    <lineage>
        <taxon>Eukaryota</taxon>
        <taxon>Metazoa</taxon>
        <taxon>Ecdysozoa</taxon>
        <taxon>Arthropoda</taxon>
        <taxon>Hexapoda</taxon>
        <taxon>Insecta</taxon>
        <taxon>Pterygota</taxon>
        <taxon>Neoptera</taxon>
        <taxon>Endopterygota</taxon>
        <taxon>Lepidoptera</taxon>
        <taxon>Glossata</taxon>
        <taxon>Ditrysia</taxon>
        <taxon>Papilionoidea</taxon>
        <taxon>Papilionidae</taxon>
        <taxon>Papilioninae</taxon>
        <taxon>Iphiclides</taxon>
    </lineage>
</organism>
<protein>
    <submittedName>
        <fullName evidence="2">Uncharacterized protein</fullName>
    </submittedName>
</protein>
<keyword evidence="3" id="KW-1185">Reference proteome</keyword>
<gene>
    <name evidence="2" type="ORF">IPOD504_LOCUS2251</name>
</gene>
<dbReference type="EMBL" id="OW152824">
    <property type="protein sequence ID" value="CAH2040068.1"/>
    <property type="molecule type" value="Genomic_DNA"/>
</dbReference>
<evidence type="ECO:0000313" key="3">
    <source>
        <dbReference type="Proteomes" id="UP000837857"/>
    </source>
</evidence>
<reference evidence="2" key="1">
    <citation type="submission" date="2022-03" db="EMBL/GenBank/DDBJ databases">
        <authorList>
            <person name="Martin H S."/>
        </authorList>
    </citation>
    <scope>NUCLEOTIDE SEQUENCE</scope>
</reference>